<dbReference type="EMBL" id="CP002869">
    <property type="protein sequence ID" value="AEI40928.1"/>
    <property type="molecule type" value="Genomic_DNA"/>
</dbReference>
<gene>
    <name evidence="1" type="ordered locus">KNP414_02367</name>
</gene>
<dbReference type="KEGG" id="pms:KNP414_02367"/>
<protein>
    <submittedName>
        <fullName evidence="1">Uncharacterized protein</fullName>
    </submittedName>
</protein>
<dbReference type="AlphaFoldDB" id="F8F5B7"/>
<accession>F8F5B7</accession>
<dbReference type="PATRIC" id="fig|1036673.3.peg.2132"/>
<reference evidence="2" key="1">
    <citation type="submission" date="2011-06" db="EMBL/GenBank/DDBJ databases">
        <title>Complete genome sequence of Paenibacillus mucilaginosus KNP414.</title>
        <authorList>
            <person name="Wang J."/>
            <person name="Hu S."/>
            <person name="Hu X."/>
            <person name="Zhang B."/>
            <person name="Dong D."/>
            <person name="Zhang S."/>
            <person name="Zhao K."/>
            <person name="Wu D."/>
        </authorList>
    </citation>
    <scope>NUCLEOTIDE SEQUENCE [LARGE SCALE GENOMIC DNA]</scope>
    <source>
        <strain evidence="2">KNP414</strain>
    </source>
</reference>
<name>F8F5B7_PAEMK</name>
<sequence>MIYQTSGRCEPAGISRGNWHLEESKIHCVMNELEKVGTYFRHHILRSSM</sequence>
<reference evidence="1 2" key="2">
    <citation type="journal article" date="2013" name="Genome Announc.">
        <title>Genome Sequence of Growth-Improving Paenibacillus mucilaginosus Strain KNP414.</title>
        <authorList>
            <person name="Lu J.J."/>
            <person name="Wang J.F."/>
            <person name="Hu X.F."/>
        </authorList>
    </citation>
    <scope>NUCLEOTIDE SEQUENCE [LARGE SCALE GENOMIC DNA]</scope>
    <source>
        <strain evidence="1 2">KNP414</strain>
    </source>
</reference>
<dbReference type="HOGENOM" id="CLU_3138566_0_0_9"/>
<evidence type="ECO:0000313" key="1">
    <source>
        <dbReference type="EMBL" id="AEI40928.1"/>
    </source>
</evidence>
<evidence type="ECO:0000313" key="2">
    <source>
        <dbReference type="Proteomes" id="UP000006620"/>
    </source>
</evidence>
<organism evidence="1 2">
    <name type="scientific">Paenibacillus mucilaginosus (strain KNP414)</name>
    <dbReference type="NCBI Taxonomy" id="1036673"/>
    <lineage>
        <taxon>Bacteria</taxon>
        <taxon>Bacillati</taxon>
        <taxon>Bacillota</taxon>
        <taxon>Bacilli</taxon>
        <taxon>Bacillales</taxon>
        <taxon>Paenibacillaceae</taxon>
        <taxon>Paenibacillus</taxon>
    </lineage>
</organism>
<dbReference type="Proteomes" id="UP000006620">
    <property type="component" value="Chromosome"/>
</dbReference>
<proteinExistence type="predicted"/>